<dbReference type="Proteomes" id="UP000011841">
    <property type="component" value="Chromosome"/>
</dbReference>
<dbReference type="RefSeq" id="WP_015664159.1">
    <property type="nucleotide sequence ID" value="NC_020453.1"/>
</dbReference>
<keyword evidence="2" id="KW-0732">Signal</keyword>
<proteinExistence type="predicted"/>
<dbReference type="PATRIC" id="fig|1245469.3.peg.1037"/>
<dbReference type="STRING" id="1245469.S58_10130"/>
<organism evidence="3 4">
    <name type="scientific">Bradyrhizobium oligotrophicum S58</name>
    <dbReference type="NCBI Taxonomy" id="1245469"/>
    <lineage>
        <taxon>Bacteria</taxon>
        <taxon>Pseudomonadati</taxon>
        <taxon>Pseudomonadota</taxon>
        <taxon>Alphaproteobacteria</taxon>
        <taxon>Hyphomicrobiales</taxon>
        <taxon>Nitrobacteraceae</taxon>
        <taxon>Bradyrhizobium</taxon>
    </lineage>
</organism>
<dbReference type="KEGG" id="aol:S58_10130"/>
<sequence length="94" mass="10343">MERSMRQTSARLALVLMAVLSLNACASRNQGPAVALGNDDDDAVCQAGGKVAPGSPDYVACRKDRDVQRQRAEARADRRQRDLGEYMMNHPDRP</sequence>
<evidence type="ECO:0000313" key="4">
    <source>
        <dbReference type="Proteomes" id="UP000011841"/>
    </source>
</evidence>
<dbReference type="GeneID" id="301814983"/>
<protein>
    <submittedName>
        <fullName evidence="3">Uncharacterized protein</fullName>
    </submittedName>
</protein>
<dbReference type="HOGENOM" id="CLU_182994_0_0_5"/>
<evidence type="ECO:0000313" key="3">
    <source>
        <dbReference type="EMBL" id="BAM87024.1"/>
    </source>
</evidence>
<name>M4Z200_9BRAD</name>
<dbReference type="eggNOG" id="ENOG50301Z4">
    <property type="taxonomic scope" value="Bacteria"/>
</dbReference>
<feature type="signal peptide" evidence="2">
    <location>
        <begin position="1"/>
        <end position="26"/>
    </location>
</feature>
<keyword evidence="4" id="KW-1185">Reference proteome</keyword>
<feature type="chain" id="PRO_5004061494" evidence="2">
    <location>
        <begin position="27"/>
        <end position="94"/>
    </location>
</feature>
<dbReference type="EMBL" id="AP012603">
    <property type="protein sequence ID" value="BAM87024.1"/>
    <property type="molecule type" value="Genomic_DNA"/>
</dbReference>
<accession>M4Z200</accession>
<evidence type="ECO:0000256" key="2">
    <source>
        <dbReference type="SAM" id="SignalP"/>
    </source>
</evidence>
<reference evidence="3 4" key="1">
    <citation type="journal article" date="2013" name="Appl. Environ. Microbiol.">
        <title>Genome analysis suggests that the soil oligotrophic bacterium Agromonas oligotrophica (Bradyrhizobium oligotrophicum) is a nitrogen-fixing symbiont of Aeschynomene indica.</title>
        <authorList>
            <person name="Okubo T."/>
            <person name="Fukushima S."/>
            <person name="Itakura M."/>
            <person name="Oshima K."/>
            <person name="Longtonglang A."/>
            <person name="Teaumroong N."/>
            <person name="Mitsui H."/>
            <person name="Hattori M."/>
            <person name="Hattori R."/>
            <person name="Hattori T."/>
            <person name="Minamisawa K."/>
        </authorList>
    </citation>
    <scope>NUCLEOTIDE SEQUENCE [LARGE SCALE GENOMIC DNA]</scope>
    <source>
        <strain evidence="3 4">S58</strain>
    </source>
</reference>
<evidence type="ECO:0000256" key="1">
    <source>
        <dbReference type="SAM" id="MobiDB-lite"/>
    </source>
</evidence>
<dbReference type="AlphaFoldDB" id="M4Z200"/>
<feature type="region of interest" description="Disordered" evidence="1">
    <location>
        <begin position="64"/>
        <end position="94"/>
    </location>
</feature>
<gene>
    <name evidence="3" type="ORF">S58_10130</name>
</gene>